<organism evidence="2 3">
    <name type="scientific">Leucobacter luti</name>
    <dbReference type="NCBI Taxonomy" id="340320"/>
    <lineage>
        <taxon>Bacteria</taxon>
        <taxon>Bacillati</taxon>
        <taxon>Actinomycetota</taxon>
        <taxon>Actinomycetes</taxon>
        <taxon>Micrococcales</taxon>
        <taxon>Microbacteriaceae</taxon>
        <taxon>Leucobacter</taxon>
    </lineage>
</organism>
<feature type="transmembrane region" description="Helical" evidence="1">
    <location>
        <begin position="6"/>
        <end position="24"/>
    </location>
</feature>
<evidence type="ECO:0000313" key="3">
    <source>
        <dbReference type="Proteomes" id="UP000291832"/>
    </source>
</evidence>
<sequence>MAIGKYLTSPAVLGAALGAVGTARRAGGMPRDWRRFIVWGVWLGGLALAVASVAMQDQDQEFEVEKKSR</sequence>
<keyword evidence="1" id="KW-1133">Transmembrane helix</keyword>
<dbReference type="AlphaFoldDB" id="A0A4Q7U041"/>
<reference evidence="2 3" key="1">
    <citation type="journal article" date="2015" name="Stand. Genomic Sci.">
        <title>Genomic Encyclopedia of Bacterial and Archaeal Type Strains, Phase III: the genomes of soil and plant-associated and newly described type strains.</title>
        <authorList>
            <person name="Whitman W.B."/>
            <person name="Woyke T."/>
            <person name="Klenk H.P."/>
            <person name="Zhou Y."/>
            <person name="Lilburn T.G."/>
            <person name="Beck B.J."/>
            <person name="De Vos P."/>
            <person name="Vandamme P."/>
            <person name="Eisen J.A."/>
            <person name="Garrity G."/>
            <person name="Hugenholtz P."/>
            <person name="Kyrpides N.C."/>
        </authorList>
    </citation>
    <scope>NUCLEOTIDE SEQUENCE [LARGE SCALE GENOMIC DNA]</scope>
    <source>
        <strain evidence="2 3">RF6</strain>
    </source>
</reference>
<comment type="caution">
    <text evidence="2">The sequence shown here is derived from an EMBL/GenBank/DDBJ whole genome shotgun (WGS) entry which is preliminary data.</text>
</comment>
<proteinExistence type="predicted"/>
<accession>A0A4Q7U041</accession>
<gene>
    <name evidence="2" type="ORF">EV139_1299</name>
</gene>
<dbReference type="Proteomes" id="UP000291832">
    <property type="component" value="Unassembled WGS sequence"/>
</dbReference>
<keyword evidence="1" id="KW-0472">Membrane</keyword>
<evidence type="ECO:0000313" key="2">
    <source>
        <dbReference type="EMBL" id="RZT65878.1"/>
    </source>
</evidence>
<keyword evidence="1" id="KW-0812">Transmembrane</keyword>
<dbReference type="EMBL" id="SHKI01000004">
    <property type="protein sequence ID" value="RZT65878.1"/>
    <property type="molecule type" value="Genomic_DNA"/>
</dbReference>
<evidence type="ECO:0000256" key="1">
    <source>
        <dbReference type="SAM" id="Phobius"/>
    </source>
</evidence>
<dbReference type="RefSeq" id="WP_130453536.1">
    <property type="nucleotide sequence ID" value="NZ_QYAG01000001.1"/>
</dbReference>
<keyword evidence="3" id="KW-1185">Reference proteome</keyword>
<feature type="transmembrane region" description="Helical" evidence="1">
    <location>
        <begin position="36"/>
        <end position="55"/>
    </location>
</feature>
<name>A0A4Q7U041_9MICO</name>
<protein>
    <submittedName>
        <fullName evidence="2">Uncharacterized protein</fullName>
    </submittedName>
</protein>